<dbReference type="GO" id="GO:0016020">
    <property type="term" value="C:membrane"/>
    <property type="evidence" value="ECO:0007669"/>
    <property type="project" value="InterPro"/>
</dbReference>
<dbReference type="InterPro" id="IPR018392">
    <property type="entry name" value="LysM"/>
</dbReference>
<dbReference type="InterPro" id="IPR023346">
    <property type="entry name" value="Lysozyme-like_dom_sf"/>
</dbReference>
<protein>
    <submittedName>
        <fullName evidence="5">Membrane-bound lytic murein transglycosylase D</fullName>
    </submittedName>
</protein>
<dbReference type="InterPro" id="IPR000189">
    <property type="entry name" value="Transglyc_AS"/>
</dbReference>
<dbReference type="EMBL" id="RKQL01000002">
    <property type="protein sequence ID" value="RPE70656.1"/>
    <property type="molecule type" value="Genomic_DNA"/>
</dbReference>
<comment type="similarity">
    <text evidence="1">Belongs to the transglycosylase Slt family.</text>
</comment>
<feature type="compositionally biased region" description="Low complexity" evidence="2">
    <location>
        <begin position="495"/>
        <end position="506"/>
    </location>
</feature>
<feature type="region of interest" description="Disordered" evidence="2">
    <location>
        <begin position="486"/>
        <end position="532"/>
    </location>
</feature>
<feature type="chain" id="PRO_5017983749" evidence="3">
    <location>
        <begin position="26"/>
        <end position="532"/>
    </location>
</feature>
<dbReference type="GO" id="GO:0008933">
    <property type="term" value="F:peptidoglycan lytic transglycosylase activity"/>
    <property type="evidence" value="ECO:0007669"/>
    <property type="project" value="InterPro"/>
</dbReference>
<evidence type="ECO:0000256" key="2">
    <source>
        <dbReference type="SAM" id="MobiDB-lite"/>
    </source>
</evidence>
<dbReference type="PROSITE" id="PS51782">
    <property type="entry name" value="LYSM"/>
    <property type="match status" value="1"/>
</dbReference>
<gene>
    <name evidence="5" type="ORF">EDC62_1140</name>
</gene>
<accession>A0A3N4UJ03</accession>
<dbReference type="CDD" id="cd16894">
    <property type="entry name" value="MltD-like"/>
    <property type="match status" value="1"/>
</dbReference>
<dbReference type="Gene3D" id="3.10.350.10">
    <property type="entry name" value="LysM domain"/>
    <property type="match status" value="1"/>
</dbReference>
<feature type="domain" description="LysM" evidence="4">
    <location>
        <begin position="438"/>
        <end position="482"/>
    </location>
</feature>
<dbReference type="Proteomes" id="UP000272193">
    <property type="component" value="Unassembled WGS sequence"/>
</dbReference>
<dbReference type="Pfam" id="PF01464">
    <property type="entry name" value="SLT"/>
    <property type="match status" value="1"/>
</dbReference>
<dbReference type="PROSITE" id="PS00922">
    <property type="entry name" value="TRANSGLYCOSYLASE"/>
    <property type="match status" value="1"/>
</dbReference>
<dbReference type="SUPFAM" id="SSF53955">
    <property type="entry name" value="Lysozyme-like"/>
    <property type="match status" value="1"/>
</dbReference>
<keyword evidence="6" id="KW-1185">Reference proteome</keyword>
<dbReference type="Gene3D" id="1.10.530.10">
    <property type="match status" value="1"/>
</dbReference>
<evidence type="ECO:0000256" key="3">
    <source>
        <dbReference type="SAM" id="SignalP"/>
    </source>
</evidence>
<evidence type="ECO:0000256" key="1">
    <source>
        <dbReference type="ARBA" id="ARBA00007734"/>
    </source>
</evidence>
<proteinExistence type="inferred from homology"/>
<dbReference type="CDD" id="cd00118">
    <property type="entry name" value="LysM"/>
    <property type="match status" value="1"/>
</dbReference>
<comment type="caution">
    <text evidence="5">The sequence shown here is derived from an EMBL/GenBank/DDBJ whole genome shotgun (WGS) entry which is preliminary data.</text>
</comment>
<name>A0A3N4UJ03_9BURK</name>
<evidence type="ECO:0000259" key="4">
    <source>
        <dbReference type="PROSITE" id="PS51782"/>
    </source>
</evidence>
<feature type="region of interest" description="Disordered" evidence="2">
    <location>
        <begin position="35"/>
        <end position="72"/>
    </location>
</feature>
<sequence>MTPSWFHPRLAWLLLAFMAMLSGCASLESPSTERRSAVDAAAAHGPKPSTGGESAPNAPGQGLQGSGIGPVKPLSLNPIERPPVVSLRPPEDLWERIRRGFAMPDLDNELVTDRIQWYSARPDYILRMTERSQRYLFHIVEELERRNMPTEIALLPFIESAFNPQAVSSAKAAGMWQFMPQTGKSFDLRQNAFRDDRRDVLESTRAALDYLQRLYNMFGDWQLALAAYNWGEGSVSRALARNKAAGMGLSYSDLNMPQETRFYVPKLQAVKNLIANPEAYGIRLPRIENHPYFQSVPISRDIDVALAAKLAEISLEDFRALNPSMTKPVILAAGTPQVLLPWDNAAVFERNLASYQGRLASWTAWVAPSTMSVAEAARRTGTPESELRRVNGIPPKMLIKAGSTLLVTRSEAKDADVPEAVADHGQVALAPEVTLRRAVIHARRGDSVESLAKRYGVAAATLAHWNNVGIKTQFRPGQAVTLLLPTRATPNRSQAAAPARKAPAKATNIRPAPSTPKATSTQSRNRARASKA</sequence>
<dbReference type="Pfam" id="PF01476">
    <property type="entry name" value="LysM"/>
    <property type="match status" value="2"/>
</dbReference>
<dbReference type="OrthoDB" id="9815002at2"/>
<dbReference type="PANTHER" id="PTHR37423">
    <property type="entry name" value="SOLUBLE LYTIC MUREIN TRANSGLYCOSYLASE-RELATED"/>
    <property type="match status" value="1"/>
</dbReference>
<dbReference type="PANTHER" id="PTHR37423:SF2">
    <property type="entry name" value="MEMBRANE-BOUND LYTIC MUREIN TRANSGLYCOSYLASE C"/>
    <property type="match status" value="1"/>
</dbReference>
<evidence type="ECO:0000313" key="5">
    <source>
        <dbReference type="EMBL" id="RPE70656.1"/>
    </source>
</evidence>
<organism evidence="5 6">
    <name type="scientific">Tibeticola sediminis</name>
    <dbReference type="NCBI Taxonomy" id="1917811"/>
    <lineage>
        <taxon>Bacteria</taxon>
        <taxon>Pseudomonadati</taxon>
        <taxon>Pseudomonadota</taxon>
        <taxon>Betaproteobacteria</taxon>
        <taxon>Burkholderiales</taxon>
        <taxon>Comamonadaceae</taxon>
        <taxon>Tibeticola</taxon>
    </lineage>
</organism>
<dbReference type="SUPFAM" id="SSF54106">
    <property type="entry name" value="LysM domain"/>
    <property type="match status" value="1"/>
</dbReference>
<feature type="signal peptide" evidence="3">
    <location>
        <begin position="1"/>
        <end position="25"/>
    </location>
</feature>
<reference evidence="5 6" key="1">
    <citation type="submission" date="2018-11" db="EMBL/GenBank/DDBJ databases">
        <title>Genomic Encyclopedia of Type Strains, Phase IV (KMG-IV): sequencing the most valuable type-strain genomes for metagenomic binning, comparative biology and taxonomic classification.</title>
        <authorList>
            <person name="Goeker M."/>
        </authorList>
    </citation>
    <scope>NUCLEOTIDE SEQUENCE [LARGE SCALE GENOMIC DNA]</scope>
    <source>
        <strain evidence="5 6">DSM 101684</strain>
    </source>
</reference>
<dbReference type="RefSeq" id="WP_124221460.1">
    <property type="nucleotide sequence ID" value="NZ_RKQL01000002.1"/>
</dbReference>
<keyword evidence="3" id="KW-0732">Signal</keyword>
<dbReference type="InterPro" id="IPR008258">
    <property type="entry name" value="Transglycosylase_SLT_dom_1"/>
</dbReference>
<dbReference type="GO" id="GO:0000270">
    <property type="term" value="P:peptidoglycan metabolic process"/>
    <property type="evidence" value="ECO:0007669"/>
    <property type="project" value="InterPro"/>
</dbReference>
<dbReference type="InterPro" id="IPR036779">
    <property type="entry name" value="LysM_dom_sf"/>
</dbReference>
<dbReference type="AlphaFoldDB" id="A0A3N4UJ03"/>
<evidence type="ECO:0000313" key="6">
    <source>
        <dbReference type="Proteomes" id="UP000272193"/>
    </source>
</evidence>